<feature type="chain" id="PRO_5044816514" evidence="1">
    <location>
        <begin position="16"/>
        <end position="103"/>
    </location>
</feature>
<evidence type="ECO:0000313" key="2">
    <source>
        <dbReference type="EMBL" id="KAL3831590.1"/>
    </source>
</evidence>
<accession>A0ABD3T3V9</accession>
<reference evidence="2 3" key="1">
    <citation type="submission" date="2024-11" db="EMBL/GenBank/DDBJ databases">
        <title>Chromosome-level genome assembly of the freshwater bivalve Anodonta woodiana.</title>
        <authorList>
            <person name="Chen X."/>
        </authorList>
    </citation>
    <scope>NUCLEOTIDE SEQUENCE [LARGE SCALE GENOMIC DNA]</scope>
    <source>
        <strain evidence="2">MN2024</strain>
        <tissue evidence="2">Gills</tissue>
    </source>
</reference>
<evidence type="ECO:0000313" key="3">
    <source>
        <dbReference type="Proteomes" id="UP001634394"/>
    </source>
</evidence>
<protein>
    <submittedName>
        <fullName evidence="2">Uncharacterized protein</fullName>
    </submittedName>
</protein>
<dbReference type="Proteomes" id="UP001634394">
    <property type="component" value="Unassembled WGS sequence"/>
</dbReference>
<evidence type="ECO:0000256" key="1">
    <source>
        <dbReference type="SAM" id="SignalP"/>
    </source>
</evidence>
<dbReference type="AlphaFoldDB" id="A0ABD3T3V9"/>
<keyword evidence="1" id="KW-0732">Signal</keyword>
<comment type="caution">
    <text evidence="2">The sequence shown here is derived from an EMBL/GenBank/DDBJ whole genome shotgun (WGS) entry which is preliminary data.</text>
</comment>
<feature type="signal peptide" evidence="1">
    <location>
        <begin position="1"/>
        <end position="15"/>
    </location>
</feature>
<keyword evidence="3" id="KW-1185">Reference proteome</keyword>
<proteinExistence type="predicted"/>
<sequence length="103" mass="11049">MKVAIILACISAVLSAPDKRFLLDALTSFDTTHLKQTVQTLLDVVGTDATEGLCETECHTLLTDPSSFLHHSCPLICHGLQTLAHSFHLVPATQTHTTAATNP</sequence>
<gene>
    <name evidence="2" type="ORF">ACJMK2_023327</name>
</gene>
<name>A0ABD3T3V9_SINWO</name>
<organism evidence="2 3">
    <name type="scientific">Sinanodonta woodiana</name>
    <name type="common">Chinese pond mussel</name>
    <name type="synonym">Anodonta woodiana</name>
    <dbReference type="NCBI Taxonomy" id="1069815"/>
    <lineage>
        <taxon>Eukaryota</taxon>
        <taxon>Metazoa</taxon>
        <taxon>Spiralia</taxon>
        <taxon>Lophotrochozoa</taxon>
        <taxon>Mollusca</taxon>
        <taxon>Bivalvia</taxon>
        <taxon>Autobranchia</taxon>
        <taxon>Heteroconchia</taxon>
        <taxon>Palaeoheterodonta</taxon>
        <taxon>Unionida</taxon>
        <taxon>Unionoidea</taxon>
        <taxon>Unionidae</taxon>
        <taxon>Unioninae</taxon>
        <taxon>Sinanodonta</taxon>
    </lineage>
</organism>
<dbReference type="EMBL" id="JBJQND010000019">
    <property type="protein sequence ID" value="KAL3831590.1"/>
    <property type="molecule type" value="Genomic_DNA"/>
</dbReference>